<gene>
    <name evidence="2" type="ORF">BRAPAZ1V2_A03P23760.2</name>
</gene>
<dbReference type="EMBL" id="LS974619">
    <property type="protein sequence ID" value="CAG7881033.1"/>
    <property type="molecule type" value="Genomic_DNA"/>
</dbReference>
<protein>
    <submittedName>
        <fullName evidence="2">Uncharacterized protein</fullName>
    </submittedName>
</protein>
<evidence type="ECO:0000256" key="1">
    <source>
        <dbReference type="SAM" id="MobiDB-lite"/>
    </source>
</evidence>
<reference evidence="2 3" key="1">
    <citation type="submission" date="2021-07" db="EMBL/GenBank/DDBJ databases">
        <authorList>
            <consortium name="Genoscope - CEA"/>
            <person name="William W."/>
        </authorList>
    </citation>
    <scope>NUCLEOTIDE SEQUENCE [LARGE SCALE GENOMIC DNA]</scope>
</reference>
<feature type="region of interest" description="Disordered" evidence="1">
    <location>
        <begin position="33"/>
        <end position="57"/>
    </location>
</feature>
<organism evidence="2 3">
    <name type="scientific">Brassica campestris</name>
    <name type="common">Field mustard</name>
    <dbReference type="NCBI Taxonomy" id="3711"/>
    <lineage>
        <taxon>Eukaryota</taxon>
        <taxon>Viridiplantae</taxon>
        <taxon>Streptophyta</taxon>
        <taxon>Embryophyta</taxon>
        <taxon>Tracheophyta</taxon>
        <taxon>Spermatophyta</taxon>
        <taxon>Magnoliopsida</taxon>
        <taxon>eudicotyledons</taxon>
        <taxon>Gunneridae</taxon>
        <taxon>Pentapetalae</taxon>
        <taxon>rosids</taxon>
        <taxon>malvids</taxon>
        <taxon>Brassicales</taxon>
        <taxon>Brassicaceae</taxon>
        <taxon>Brassiceae</taxon>
        <taxon>Brassica</taxon>
    </lineage>
</organism>
<dbReference type="AlphaFoldDB" id="A0A8D9LNN3"/>
<dbReference type="Gramene" id="A03p23760.2_BraZ1">
    <property type="protein sequence ID" value="A03p23760.2_BraZ1.CDS.1"/>
    <property type="gene ID" value="A03g23760.2_BraZ1"/>
</dbReference>
<accession>A0A8D9LNN3</accession>
<feature type="non-terminal residue" evidence="2">
    <location>
        <position position="1"/>
    </location>
</feature>
<name>A0A8D9LNN3_BRACM</name>
<evidence type="ECO:0000313" key="3">
    <source>
        <dbReference type="Proteomes" id="UP000694005"/>
    </source>
</evidence>
<dbReference type="Proteomes" id="UP000694005">
    <property type="component" value="Chromosome A03"/>
</dbReference>
<sequence length="57" mass="6414">SSHAPLPPPNNPTLETLAKTTCHGCCYILKDNIHGHQPDHSSRQPAYSRPTRKNLRR</sequence>
<feature type="compositionally biased region" description="Basic and acidic residues" evidence="1">
    <location>
        <begin position="33"/>
        <end position="42"/>
    </location>
</feature>
<proteinExistence type="predicted"/>
<evidence type="ECO:0000313" key="2">
    <source>
        <dbReference type="EMBL" id="CAG7881033.1"/>
    </source>
</evidence>